<protein>
    <submittedName>
        <fullName evidence="1">Uncharacterized protein</fullName>
    </submittedName>
</protein>
<accession>A0A075A330</accession>
<dbReference type="KEGG" id="ovi:T265_00436"/>
<dbReference type="GeneID" id="20314624"/>
<reference evidence="1 2" key="1">
    <citation type="submission" date="2013-11" db="EMBL/GenBank/DDBJ databases">
        <title>Opisthorchis viverrini - life in the bile duct.</title>
        <authorList>
            <person name="Young N.D."/>
            <person name="Nagarajan N."/>
            <person name="Lin S.J."/>
            <person name="Korhonen P.K."/>
            <person name="Jex A.R."/>
            <person name="Hall R.S."/>
            <person name="Safavi-Hemami H."/>
            <person name="Kaewkong W."/>
            <person name="Bertrand D."/>
            <person name="Gao S."/>
            <person name="Seet Q."/>
            <person name="Wongkham S."/>
            <person name="Teh B.T."/>
            <person name="Wongkham C."/>
            <person name="Intapan P.M."/>
            <person name="Maleewong W."/>
            <person name="Yang X."/>
            <person name="Hu M."/>
            <person name="Wang Z."/>
            <person name="Hofmann A."/>
            <person name="Sternberg P.W."/>
            <person name="Tan P."/>
            <person name="Wang J."/>
            <person name="Gasser R.B."/>
        </authorList>
    </citation>
    <scope>NUCLEOTIDE SEQUENCE [LARGE SCALE GENOMIC DNA]</scope>
</reference>
<organism evidence="1 2">
    <name type="scientific">Opisthorchis viverrini</name>
    <name type="common">Southeast Asian liver fluke</name>
    <dbReference type="NCBI Taxonomy" id="6198"/>
    <lineage>
        <taxon>Eukaryota</taxon>
        <taxon>Metazoa</taxon>
        <taxon>Spiralia</taxon>
        <taxon>Lophotrochozoa</taxon>
        <taxon>Platyhelminthes</taxon>
        <taxon>Trematoda</taxon>
        <taxon>Digenea</taxon>
        <taxon>Opisthorchiida</taxon>
        <taxon>Opisthorchiata</taxon>
        <taxon>Opisthorchiidae</taxon>
        <taxon>Opisthorchis</taxon>
    </lineage>
</organism>
<sequence>MPPCVPMFTTQRETAHSVQANNKIGVKTGNTANSRHLLHCTAPLDNIVQQVYLIHNTNAQIPTKPAVAAPYRPMIRFLPHSALAVHHPQIGGAHTIRNYPFCQRN</sequence>
<dbReference type="Proteomes" id="UP000054324">
    <property type="component" value="Unassembled WGS sequence"/>
</dbReference>
<dbReference type="CTD" id="20314624"/>
<dbReference type="EMBL" id="KL596622">
    <property type="protein sequence ID" value="KER33756.1"/>
    <property type="molecule type" value="Genomic_DNA"/>
</dbReference>
<dbReference type="RefSeq" id="XP_009162473.1">
    <property type="nucleotide sequence ID" value="XM_009164209.1"/>
</dbReference>
<evidence type="ECO:0000313" key="1">
    <source>
        <dbReference type="EMBL" id="KER33756.1"/>
    </source>
</evidence>
<dbReference type="AlphaFoldDB" id="A0A075A330"/>
<evidence type="ECO:0000313" key="2">
    <source>
        <dbReference type="Proteomes" id="UP000054324"/>
    </source>
</evidence>
<name>A0A075A330_OPIVI</name>
<proteinExistence type="predicted"/>
<keyword evidence="2" id="KW-1185">Reference proteome</keyword>
<gene>
    <name evidence="1" type="ORF">T265_00436</name>
</gene>